<proteinExistence type="predicted"/>
<name>A0ABP8GDB4_9ACTN</name>
<gene>
    <name evidence="3" type="ORF">GCM10023086_47390</name>
</gene>
<evidence type="ECO:0000313" key="4">
    <source>
        <dbReference type="Proteomes" id="UP001501115"/>
    </source>
</evidence>
<protein>
    <recommendedName>
        <fullName evidence="5">Ig-like domain-containing protein</fullName>
    </recommendedName>
</protein>
<evidence type="ECO:0000256" key="1">
    <source>
        <dbReference type="SAM" id="MobiDB-lite"/>
    </source>
</evidence>
<sequence length="242" mass="26352">MTDHGERPVVPWELPEPGLQPTLQDPDVQPTIRDVVDATYVPTALDAHWTSTEPEPEPEREPAPEPEPEPKPAPESEVLHFGPGVPPLGLTDTAVDVWRGTGERGSRNAPHGRPRRLRRYGLAAAVLVVVLAWLLWQRQTGDLRITQVTAQTGSVLGCDGTAEVVAVVSTNGAAGAFTYEWNRSDGTSSGPREERLGKGQEETRLRLLWTFHGKGTSKATAWLVITSPSRHTASASFAYTCR</sequence>
<feature type="transmembrane region" description="Helical" evidence="2">
    <location>
        <begin position="117"/>
        <end position="136"/>
    </location>
</feature>
<reference evidence="4" key="1">
    <citation type="journal article" date="2019" name="Int. J. Syst. Evol. Microbiol.">
        <title>The Global Catalogue of Microorganisms (GCM) 10K type strain sequencing project: providing services to taxonomists for standard genome sequencing and annotation.</title>
        <authorList>
            <consortium name="The Broad Institute Genomics Platform"/>
            <consortium name="The Broad Institute Genome Sequencing Center for Infectious Disease"/>
            <person name="Wu L."/>
            <person name="Ma J."/>
        </authorList>
    </citation>
    <scope>NUCLEOTIDE SEQUENCE [LARGE SCALE GENOMIC DNA]</scope>
    <source>
        <strain evidence="4">JCM 31290</strain>
    </source>
</reference>
<feature type="region of interest" description="Disordered" evidence="1">
    <location>
        <begin position="1"/>
        <end position="92"/>
    </location>
</feature>
<keyword evidence="4" id="KW-1185">Reference proteome</keyword>
<accession>A0ABP8GDB4</accession>
<evidence type="ECO:0000256" key="2">
    <source>
        <dbReference type="SAM" id="Phobius"/>
    </source>
</evidence>
<comment type="caution">
    <text evidence="3">The sequence shown here is derived from an EMBL/GenBank/DDBJ whole genome shotgun (WGS) entry which is preliminary data.</text>
</comment>
<feature type="compositionally biased region" description="Basic and acidic residues" evidence="1">
    <location>
        <begin position="57"/>
        <end position="78"/>
    </location>
</feature>
<keyword evidence="2" id="KW-0812">Transmembrane</keyword>
<organism evidence="3 4">
    <name type="scientific">Streptomyces venetus</name>
    <dbReference type="NCBI Taxonomy" id="1701086"/>
    <lineage>
        <taxon>Bacteria</taxon>
        <taxon>Bacillati</taxon>
        <taxon>Actinomycetota</taxon>
        <taxon>Actinomycetes</taxon>
        <taxon>Kitasatosporales</taxon>
        <taxon>Streptomycetaceae</taxon>
        <taxon>Streptomyces</taxon>
    </lineage>
</organism>
<keyword evidence="2" id="KW-1133">Transmembrane helix</keyword>
<dbReference type="EMBL" id="BAABET010000007">
    <property type="protein sequence ID" value="GAA4322266.1"/>
    <property type="molecule type" value="Genomic_DNA"/>
</dbReference>
<keyword evidence="2" id="KW-0472">Membrane</keyword>
<evidence type="ECO:0008006" key="5">
    <source>
        <dbReference type="Google" id="ProtNLM"/>
    </source>
</evidence>
<dbReference type="Proteomes" id="UP001501115">
    <property type="component" value="Unassembled WGS sequence"/>
</dbReference>
<evidence type="ECO:0000313" key="3">
    <source>
        <dbReference type="EMBL" id="GAA4322266.1"/>
    </source>
</evidence>
<dbReference type="RefSeq" id="WP_345663623.1">
    <property type="nucleotide sequence ID" value="NZ_BAABET010000007.1"/>
</dbReference>